<keyword evidence="1" id="KW-0732">Signal</keyword>
<evidence type="ECO:0000313" key="3">
    <source>
        <dbReference type="EMBL" id="TBN06490.1"/>
    </source>
</evidence>
<dbReference type="EMBL" id="SIRT01000001">
    <property type="protein sequence ID" value="TBN06490.1"/>
    <property type="molecule type" value="Genomic_DNA"/>
</dbReference>
<protein>
    <submittedName>
        <fullName evidence="3">PorT family protein</fullName>
    </submittedName>
</protein>
<dbReference type="RefSeq" id="WP_130962478.1">
    <property type="nucleotide sequence ID" value="NZ_SIRT01000001.1"/>
</dbReference>
<evidence type="ECO:0000259" key="2">
    <source>
        <dbReference type="Pfam" id="PF13568"/>
    </source>
</evidence>
<reference evidence="3 4" key="1">
    <citation type="submission" date="2019-02" db="EMBL/GenBank/DDBJ databases">
        <title>Hyunsoonleella sp., isolated from marine sediment.</title>
        <authorList>
            <person name="Liu B.-T."/>
        </authorList>
    </citation>
    <scope>NUCLEOTIDE SEQUENCE [LARGE SCALE GENOMIC DNA]</scope>
    <source>
        <strain evidence="3 4">T58</strain>
    </source>
</reference>
<dbReference type="Proteomes" id="UP000291142">
    <property type="component" value="Unassembled WGS sequence"/>
</dbReference>
<comment type="caution">
    <text evidence="3">The sequence shown here is derived from an EMBL/GenBank/DDBJ whole genome shotgun (WGS) entry which is preliminary data.</text>
</comment>
<dbReference type="AlphaFoldDB" id="A0A4Q9FLI2"/>
<feature type="domain" description="Outer membrane protein beta-barrel" evidence="2">
    <location>
        <begin position="107"/>
        <end position="175"/>
    </location>
</feature>
<accession>A0A4Q9FLI2</accession>
<dbReference type="PROSITE" id="PS51257">
    <property type="entry name" value="PROKAR_LIPOPROTEIN"/>
    <property type="match status" value="1"/>
</dbReference>
<name>A0A4Q9FLI2_9FLAO</name>
<dbReference type="Pfam" id="PF13568">
    <property type="entry name" value="OMP_b-brl_2"/>
    <property type="match status" value="1"/>
</dbReference>
<evidence type="ECO:0000313" key="4">
    <source>
        <dbReference type="Proteomes" id="UP000291142"/>
    </source>
</evidence>
<gene>
    <name evidence="3" type="ORF">EYD45_00995</name>
</gene>
<dbReference type="OrthoDB" id="947434at2"/>
<keyword evidence="4" id="KW-1185">Reference proteome</keyword>
<organism evidence="3 4">
    <name type="scientific">Hyunsoonleella flava</name>
    <dbReference type="NCBI Taxonomy" id="2527939"/>
    <lineage>
        <taxon>Bacteria</taxon>
        <taxon>Pseudomonadati</taxon>
        <taxon>Bacteroidota</taxon>
        <taxon>Flavobacteriia</taxon>
        <taxon>Flavobacteriales</taxon>
        <taxon>Flavobacteriaceae</taxon>
    </lineage>
</organism>
<feature type="signal peptide" evidence="1">
    <location>
        <begin position="1"/>
        <end position="21"/>
    </location>
</feature>
<dbReference type="InterPro" id="IPR025665">
    <property type="entry name" value="Beta-barrel_OMP_2"/>
</dbReference>
<proteinExistence type="predicted"/>
<feature type="chain" id="PRO_5020498623" evidence="1">
    <location>
        <begin position="22"/>
        <end position="195"/>
    </location>
</feature>
<sequence>MKKSIFLLAILSIALSFTSCRIHIDAGYSNAADRFSVESGNTVPNSSATSQKSNYESKASVNSSSLLSNTSTTTKSGFYVGVAAADIELSDSFKFQPEARFIIVEDLNQINIPLLVKYNVVDKINAYAGPSLGYLLDAPTGLKSTNFGINIGGSYDLTDKFFLNARYDFGLSDLSENSASTVKLSNLLIGVGYKL</sequence>
<evidence type="ECO:0000256" key="1">
    <source>
        <dbReference type="SAM" id="SignalP"/>
    </source>
</evidence>
<dbReference type="SUPFAM" id="SSF56935">
    <property type="entry name" value="Porins"/>
    <property type="match status" value="1"/>
</dbReference>